<proteinExistence type="predicted"/>
<dbReference type="EMBL" id="JAUZQC010000016">
    <property type="protein sequence ID" value="KAK5857939.1"/>
    <property type="molecule type" value="Genomic_DNA"/>
</dbReference>
<keyword evidence="3" id="KW-1185">Reference proteome</keyword>
<dbReference type="AlphaFoldDB" id="A0AAN8AJ20"/>
<evidence type="ECO:0000313" key="2">
    <source>
        <dbReference type="EMBL" id="KAK5857939.1"/>
    </source>
</evidence>
<sequence length="83" mass="9100">MNPQSRPGAGEHALPKTKTEIVRTYPRSSDLCSVPPLNKPARCLRSLAPRGPPHTAPGRGQLNPHCSPHRVRSLVGHQNLWVI</sequence>
<comment type="caution">
    <text evidence="2">The sequence shown here is derived from an EMBL/GenBank/DDBJ whole genome shotgun (WGS) entry which is preliminary data.</text>
</comment>
<evidence type="ECO:0000256" key="1">
    <source>
        <dbReference type="SAM" id="MobiDB-lite"/>
    </source>
</evidence>
<gene>
    <name evidence="2" type="ORF">PBY51_011148</name>
</gene>
<reference evidence="2 3" key="1">
    <citation type="journal article" date="2023" name="Genes (Basel)">
        <title>Chromosome-Level Genome Assembly and Circadian Gene Repertoire of the Patagonia Blennie Eleginops maclovinus-The Closest Ancestral Proxy of Antarctic Cryonotothenioids.</title>
        <authorList>
            <person name="Cheng C.C."/>
            <person name="Rivera-Colon A.G."/>
            <person name="Minhas B.F."/>
            <person name="Wilson L."/>
            <person name="Rayamajhi N."/>
            <person name="Vargas-Chacoff L."/>
            <person name="Catchen J.M."/>
        </authorList>
    </citation>
    <scope>NUCLEOTIDE SEQUENCE [LARGE SCALE GENOMIC DNA]</scope>
    <source>
        <strain evidence="2">JMC-PN-2008</strain>
    </source>
</reference>
<name>A0AAN8AJ20_ELEMC</name>
<reference evidence="2 3" key="2">
    <citation type="journal article" date="2023" name="Mol. Biol. Evol.">
        <title>Genomics of Secondarily Temperate Adaptation in the Only Non-Antarctic Icefish.</title>
        <authorList>
            <person name="Rivera-Colon A.G."/>
            <person name="Rayamajhi N."/>
            <person name="Minhas B.F."/>
            <person name="Madrigal G."/>
            <person name="Bilyk K.T."/>
            <person name="Yoon V."/>
            <person name="Hune M."/>
            <person name="Gregory S."/>
            <person name="Cheng C.H.C."/>
            <person name="Catchen J.M."/>
        </authorList>
    </citation>
    <scope>NUCLEOTIDE SEQUENCE [LARGE SCALE GENOMIC DNA]</scope>
    <source>
        <strain evidence="2">JMC-PN-2008</strain>
    </source>
</reference>
<organism evidence="2 3">
    <name type="scientific">Eleginops maclovinus</name>
    <name type="common">Patagonian blennie</name>
    <name type="synonym">Eleginus maclovinus</name>
    <dbReference type="NCBI Taxonomy" id="56733"/>
    <lineage>
        <taxon>Eukaryota</taxon>
        <taxon>Metazoa</taxon>
        <taxon>Chordata</taxon>
        <taxon>Craniata</taxon>
        <taxon>Vertebrata</taxon>
        <taxon>Euteleostomi</taxon>
        <taxon>Actinopterygii</taxon>
        <taxon>Neopterygii</taxon>
        <taxon>Teleostei</taxon>
        <taxon>Neoteleostei</taxon>
        <taxon>Acanthomorphata</taxon>
        <taxon>Eupercaria</taxon>
        <taxon>Perciformes</taxon>
        <taxon>Notothenioidei</taxon>
        <taxon>Eleginopidae</taxon>
        <taxon>Eleginops</taxon>
    </lineage>
</organism>
<protein>
    <submittedName>
        <fullName evidence="2">Uncharacterized protein</fullName>
    </submittedName>
</protein>
<evidence type="ECO:0000313" key="3">
    <source>
        <dbReference type="Proteomes" id="UP001346869"/>
    </source>
</evidence>
<accession>A0AAN8AJ20</accession>
<feature type="region of interest" description="Disordered" evidence="1">
    <location>
        <begin position="1"/>
        <end position="69"/>
    </location>
</feature>
<dbReference type="Proteomes" id="UP001346869">
    <property type="component" value="Unassembled WGS sequence"/>
</dbReference>